<feature type="domain" description="Disease resistance protein winged helix" evidence="10">
    <location>
        <begin position="724"/>
        <end position="774"/>
    </location>
</feature>
<dbReference type="InterPro" id="IPR002182">
    <property type="entry name" value="NB-ARC"/>
</dbReference>
<dbReference type="CDD" id="cd14798">
    <property type="entry name" value="RX-CC_like"/>
    <property type="match status" value="1"/>
</dbReference>
<reference evidence="12" key="1">
    <citation type="submission" date="2020-05" db="EMBL/GenBank/DDBJ databases">
        <title>WGS assembly of Panicum virgatum.</title>
        <authorList>
            <person name="Lovell J.T."/>
            <person name="Jenkins J."/>
            <person name="Shu S."/>
            <person name="Juenger T.E."/>
            <person name="Schmutz J."/>
        </authorList>
    </citation>
    <scope>NUCLEOTIDE SEQUENCE</scope>
    <source>
        <strain evidence="12">AP13</strain>
    </source>
</reference>
<evidence type="ECO:0000256" key="5">
    <source>
        <dbReference type="ARBA" id="ARBA00022821"/>
    </source>
</evidence>
<feature type="region of interest" description="Disordered" evidence="7">
    <location>
        <begin position="341"/>
        <end position="366"/>
    </location>
</feature>
<evidence type="ECO:0000259" key="10">
    <source>
        <dbReference type="Pfam" id="PF23559"/>
    </source>
</evidence>
<dbReference type="Pfam" id="PF00931">
    <property type="entry name" value="NB-ARC"/>
    <property type="match status" value="2"/>
</dbReference>
<dbReference type="PANTHER" id="PTHR23155:SF1114">
    <property type="entry name" value="OS02G0475500 PROTEIN"/>
    <property type="match status" value="1"/>
</dbReference>
<feature type="region of interest" description="Disordered" evidence="7">
    <location>
        <begin position="1233"/>
        <end position="1253"/>
    </location>
</feature>
<evidence type="ECO:0000256" key="6">
    <source>
        <dbReference type="ARBA" id="ARBA00023054"/>
    </source>
</evidence>
<evidence type="ECO:0000259" key="9">
    <source>
        <dbReference type="Pfam" id="PF18052"/>
    </source>
</evidence>
<dbReference type="Gene3D" id="3.40.50.300">
    <property type="entry name" value="P-loop containing nucleotide triphosphate hydrolases"/>
    <property type="match status" value="2"/>
</dbReference>
<keyword evidence="4" id="KW-0547">Nucleotide-binding</keyword>
<dbReference type="SUPFAM" id="SSF52058">
    <property type="entry name" value="L domain-like"/>
    <property type="match status" value="1"/>
</dbReference>
<evidence type="ECO:0000259" key="8">
    <source>
        <dbReference type="Pfam" id="PF00931"/>
    </source>
</evidence>
<dbReference type="Pfam" id="PF23598">
    <property type="entry name" value="LRR_14"/>
    <property type="match status" value="2"/>
</dbReference>
<proteinExistence type="inferred from homology"/>
<dbReference type="Pfam" id="PF23559">
    <property type="entry name" value="WHD_DRP"/>
    <property type="match status" value="1"/>
</dbReference>
<dbReference type="Proteomes" id="UP000823388">
    <property type="component" value="Chromosome 8K"/>
</dbReference>
<dbReference type="Gene3D" id="1.10.8.430">
    <property type="entry name" value="Helical domain of apoptotic protease-activating factors"/>
    <property type="match status" value="1"/>
</dbReference>
<evidence type="ECO:0000313" key="12">
    <source>
        <dbReference type="EMBL" id="KAG2562913.1"/>
    </source>
</evidence>
<feature type="domain" description="Disease resistance R13L4/SHOC-2-like LRR" evidence="11">
    <location>
        <begin position="824"/>
        <end position="925"/>
    </location>
</feature>
<dbReference type="EMBL" id="CM029051">
    <property type="protein sequence ID" value="KAG2562913.1"/>
    <property type="molecule type" value="Genomic_DNA"/>
</dbReference>
<dbReference type="PRINTS" id="PR00364">
    <property type="entry name" value="DISEASERSIST"/>
</dbReference>
<dbReference type="SUPFAM" id="SSF52540">
    <property type="entry name" value="P-loop containing nucleoside triphosphate hydrolases"/>
    <property type="match status" value="3"/>
</dbReference>
<accession>A0A8T0PLS2</accession>
<comment type="caution">
    <text evidence="12">The sequence shown here is derived from an EMBL/GenBank/DDBJ whole genome shotgun (WGS) entry which is preliminary data.</text>
</comment>
<evidence type="ECO:0000256" key="7">
    <source>
        <dbReference type="SAM" id="MobiDB-lite"/>
    </source>
</evidence>
<comment type="similarity">
    <text evidence="1">Belongs to the disease resistance NB-LRR family.</text>
</comment>
<feature type="domain" description="Disease resistance N-terminal" evidence="9">
    <location>
        <begin position="12"/>
        <end position="94"/>
    </location>
</feature>
<protein>
    <submittedName>
        <fullName evidence="12">Uncharacterized protein</fullName>
    </submittedName>
</protein>
<dbReference type="GO" id="GO:0098542">
    <property type="term" value="P:defense response to other organism"/>
    <property type="evidence" value="ECO:0007669"/>
    <property type="project" value="TreeGrafter"/>
</dbReference>
<feature type="domain" description="NB-ARC" evidence="8">
    <location>
        <begin position="179"/>
        <end position="337"/>
    </location>
</feature>
<dbReference type="GO" id="GO:0043531">
    <property type="term" value="F:ADP binding"/>
    <property type="evidence" value="ECO:0007669"/>
    <property type="project" value="InterPro"/>
</dbReference>
<keyword evidence="5" id="KW-0611">Plant defense</keyword>
<gene>
    <name evidence="12" type="ORF">PVAP13_8KG302000</name>
</gene>
<dbReference type="InterPro" id="IPR036388">
    <property type="entry name" value="WH-like_DNA-bd_sf"/>
</dbReference>
<feature type="compositionally biased region" description="Low complexity" evidence="7">
    <location>
        <begin position="352"/>
        <end position="361"/>
    </location>
</feature>
<dbReference type="InterPro" id="IPR038005">
    <property type="entry name" value="RX-like_CC"/>
</dbReference>
<name>A0A8T0PLS2_PANVG</name>
<dbReference type="Gene3D" id="1.10.10.10">
    <property type="entry name" value="Winged helix-like DNA-binding domain superfamily/Winged helix DNA-binding domain"/>
    <property type="match status" value="1"/>
</dbReference>
<feature type="domain" description="Disease resistance R13L4/SHOC-2-like LRR" evidence="11">
    <location>
        <begin position="993"/>
        <end position="1219"/>
    </location>
</feature>
<dbReference type="InterPro" id="IPR058922">
    <property type="entry name" value="WHD_DRP"/>
</dbReference>
<evidence type="ECO:0000313" key="13">
    <source>
        <dbReference type="Proteomes" id="UP000823388"/>
    </source>
</evidence>
<dbReference type="AlphaFoldDB" id="A0A8T0PLS2"/>
<dbReference type="InterPro" id="IPR042197">
    <property type="entry name" value="Apaf_helical"/>
</dbReference>
<keyword evidence="2" id="KW-0433">Leucine-rich repeat</keyword>
<dbReference type="Gene3D" id="1.20.5.4130">
    <property type="match status" value="1"/>
</dbReference>
<keyword evidence="6" id="KW-0175">Coiled coil</keyword>
<dbReference type="InterPro" id="IPR055414">
    <property type="entry name" value="LRR_R13L4/SHOC2-like"/>
</dbReference>
<dbReference type="InterPro" id="IPR032675">
    <property type="entry name" value="LRR_dom_sf"/>
</dbReference>
<dbReference type="InterPro" id="IPR027417">
    <property type="entry name" value="P-loop_NTPase"/>
</dbReference>
<dbReference type="PANTHER" id="PTHR23155">
    <property type="entry name" value="DISEASE RESISTANCE PROTEIN RP"/>
    <property type="match status" value="1"/>
</dbReference>
<evidence type="ECO:0000256" key="3">
    <source>
        <dbReference type="ARBA" id="ARBA00022737"/>
    </source>
</evidence>
<dbReference type="InterPro" id="IPR041118">
    <property type="entry name" value="Rx_N"/>
</dbReference>
<evidence type="ECO:0000259" key="11">
    <source>
        <dbReference type="Pfam" id="PF23598"/>
    </source>
</evidence>
<evidence type="ECO:0000256" key="1">
    <source>
        <dbReference type="ARBA" id="ARBA00008894"/>
    </source>
</evidence>
<dbReference type="Pfam" id="PF18052">
    <property type="entry name" value="Rx_N"/>
    <property type="match status" value="1"/>
</dbReference>
<evidence type="ECO:0000256" key="2">
    <source>
        <dbReference type="ARBA" id="ARBA00022614"/>
    </source>
</evidence>
<sequence>MEVTALSVGKSVLSGALGYAKSAFAEEVALQLGIQKDQAFVADELEMMQSFMMEAHEEQDNSKVVKTWVKQVRDTAYDVEDSLQDFAVRLHRPSWWRFPRTLLQRRRVAKQMKELRAKVEDVSQRNVRYRLIKGSGSKAIADTGQPSAIAAAIFGVDDARRAARQNNERVDLVQLINREDEDLRVIAVWGTSGDIGQTSIITAAYENPDVQRNFPGRAWVRMMHPFCPKGFVQSLVNQFQATGGVEDLLEKEKTGQELAQEFNRFVNEKRCLIVLSDLSTIEEWRRIKKCFQNSSKKGSRIIVSTSQVEVASLCAGQESQASELKQLSVDQTLYAFYHKGSKSGKDSVEPMSSSDAATTSTNNRAMAPCEIVEDQSKNTTKKEVKRTRTRISASVGDLEESHLIGRDKEISDIIDLISNKDIRFGQVISVWGMGGLGKTTLVNGVYQSPKISDEFDRCAFVTIMRPFNAADLLRSLIVQLQEESSKKEELLRNSTVSKNGSLAIMGVEALTMELKRLLETKNCLIVLDDLSSIEEWDEIIQGFCWIGTKTRIIVTTRKENIAHHCSGNDETVHNLEVLKEEDALNLFSQKVFGKDTEFVKKNPELVEEVNQMLKKHGELPIVKATDLVKKNPDLVEEANKILKKCGGLPLAIVTIGGYLASRPKTRDEWRKLNENINAELEMNPELGTIRTILEKSYDGLPYHLKSCFLYLSIFPEDHIISYSSERRGKSANAMAETYFTELKNRSMILPSQQSIYSRESIDSCRVHDLIRDIAISKSTEENLVFRLEEGCALSTHGAIRHLAISSNWKGDQSEFESIVDLSRIRSLSVFGMCEPFYISDKMMFLRVLDLEGTIGLKYHHLDNIWKLLHVKYLSLRGCFGIDLLPNSLGNLRQLQVLDIRGTWVKALPKTIIQLRKLQYIHAGRKSDYVTEEKDSLMSRCLQGARLCATCCQPILRNIDGPFHKALTRRDACTFACCVAFPALMTGLDLDEENGATVPRGIRKLKDLHTLRQVNVGWGSAVLQDIKMLTGLHKLGVTGINKKNAPAFRLAISSLGRLESLSVRSAGKQGLYGCLDDLSSPPVKLQSLKLYGNLEMLPEWIKELPHLVKLKLVSSRLLKHDAALEFLGKLPKLEFLVLRGAWSVFQGEELAFKPLQAGITFGSLRVLWFSVGSRVKSVTIEQGTMPKLEWLYFTADVDNEFCFCGLEFLPSINEVQLRVSFPWDRKRIDAAPDSETRDKILKEESQEEARKKGELKKKIQDQLVRNANEPIVTVY</sequence>
<dbReference type="InterPro" id="IPR044974">
    <property type="entry name" value="Disease_R_plants"/>
</dbReference>
<keyword evidence="3" id="KW-0677">Repeat</keyword>
<evidence type="ECO:0000256" key="4">
    <source>
        <dbReference type="ARBA" id="ARBA00022741"/>
    </source>
</evidence>
<keyword evidence="13" id="KW-1185">Reference proteome</keyword>
<dbReference type="Gene3D" id="3.80.10.10">
    <property type="entry name" value="Ribonuclease Inhibitor"/>
    <property type="match status" value="2"/>
</dbReference>
<feature type="domain" description="NB-ARC" evidence="8">
    <location>
        <begin position="409"/>
        <end position="595"/>
    </location>
</feature>
<organism evidence="12 13">
    <name type="scientific">Panicum virgatum</name>
    <name type="common">Blackwell switchgrass</name>
    <dbReference type="NCBI Taxonomy" id="38727"/>
    <lineage>
        <taxon>Eukaryota</taxon>
        <taxon>Viridiplantae</taxon>
        <taxon>Streptophyta</taxon>
        <taxon>Embryophyta</taxon>
        <taxon>Tracheophyta</taxon>
        <taxon>Spermatophyta</taxon>
        <taxon>Magnoliopsida</taxon>
        <taxon>Liliopsida</taxon>
        <taxon>Poales</taxon>
        <taxon>Poaceae</taxon>
        <taxon>PACMAD clade</taxon>
        <taxon>Panicoideae</taxon>
        <taxon>Panicodae</taxon>
        <taxon>Paniceae</taxon>
        <taxon>Panicinae</taxon>
        <taxon>Panicum</taxon>
        <taxon>Panicum sect. Hiantes</taxon>
    </lineage>
</organism>